<dbReference type="GO" id="GO:0016788">
    <property type="term" value="F:hydrolase activity, acting on ester bonds"/>
    <property type="evidence" value="ECO:0007669"/>
    <property type="project" value="TreeGrafter"/>
</dbReference>
<sequence>MNTTIEKQQIVTSNTEQWNMYSKLDGKEYQIHISKPRQPAPESGYPVIYVLDGNAFFQTFHEAVKIQSVRAEKTGVSPAIIVGIGYPIEGAFSGEERCYDFTPSVISKDAALKPDGKPWPKTGGAHHFFTFIDEELKPQIEKNFEIDKGKQTLFGHSLGGLFALHILFTNVNAFQNYFISSPSIWWNNQSVLEKEENLINELNNAKVKTRVFLTVGSLEREHMVVGANELSERLLQVKHDQFRFTFYEAEGENHASVVPSSLSKGLRFISHVSID</sequence>
<protein>
    <submittedName>
        <fullName evidence="4">Alpha/beta hydrolase</fullName>
    </submittedName>
    <submittedName>
        <fullName evidence="3">Ferri-bacillibactin esterase BesA</fullName>
    </submittedName>
</protein>
<dbReference type="PANTHER" id="PTHR40841">
    <property type="entry name" value="SIDEROPHORE TRIACETYLFUSARININE C ESTERASE"/>
    <property type="match status" value="1"/>
</dbReference>
<dbReference type="InterPro" id="IPR029058">
    <property type="entry name" value="AB_hydrolase_fold"/>
</dbReference>
<dbReference type="EMBL" id="CP009335">
    <property type="protein sequence ID" value="AJG74532.1"/>
    <property type="molecule type" value="Genomic_DNA"/>
</dbReference>
<evidence type="ECO:0000313" key="4">
    <source>
        <dbReference type="EMBL" id="QKH23418.1"/>
    </source>
</evidence>
<organism evidence="4 6">
    <name type="scientific">Bacillus thuringiensis</name>
    <dbReference type="NCBI Taxonomy" id="1428"/>
    <lineage>
        <taxon>Bacteria</taxon>
        <taxon>Bacillati</taxon>
        <taxon>Bacillota</taxon>
        <taxon>Bacilli</taxon>
        <taxon>Bacillales</taxon>
        <taxon>Bacillaceae</taxon>
        <taxon>Bacillus</taxon>
        <taxon>Bacillus cereus group</taxon>
    </lineage>
</organism>
<dbReference type="Proteomes" id="UP000031876">
    <property type="component" value="Chromosome"/>
</dbReference>
<keyword evidence="2 4" id="KW-0378">Hydrolase</keyword>
<dbReference type="InterPro" id="IPR000801">
    <property type="entry name" value="Esterase-like"/>
</dbReference>
<dbReference type="PANTHER" id="PTHR40841:SF2">
    <property type="entry name" value="SIDEROPHORE-DEGRADING ESTERASE (EUROFUNG)"/>
    <property type="match status" value="1"/>
</dbReference>
<dbReference type="Gene3D" id="3.40.50.1820">
    <property type="entry name" value="alpha/beta hydrolase"/>
    <property type="match status" value="1"/>
</dbReference>
<dbReference type="SUPFAM" id="SSF53474">
    <property type="entry name" value="alpha/beta-Hydrolases"/>
    <property type="match status" value="1"/>
</dbReference>
<reference evidence="4 6" key="2">
    <citation type="submission" date="2020-05" db="EMBL/GenBank/DDBJ databases">
        <title>FDA dAtabase for Regulatory Grade micrObial Sequences (FDA-ARGOS): Supporting development and validation of Infectious Disease Dx tests.</title>
        <authorList>
            <person name="Nelson B."/>
            <person name="Plummer A."/>
            <person name="Tallon L."/>
            <person name="Sadzewicz L."/>
            <person name="Zhao X."/>
            <person name="Vavikolanu K."/>
            <person name="Mehta A."/>
            <person name="Aluvathingal J."/>
            <person name="Nadendla S."/>
            <person name="Myers T."/>
            <person name="Yan Y."/>
            <person name="Sichtig H."/>
        </authorList>
    </citation>
    <scope>NUCLEOTIDE SEQUENCE [LARGE SCALE GENOMIC DNA]</scope>
    <source>
        <strain evidence="4 6">FDAARGOS_795</strain>
    </source>
</reference>
<reference evidence="3 5" key="1">
    <citation type="journal article" date="2015" name="Genome Announc.">
        <title>Complete genome sequences for 35 biothreat assay-relevant bacillus species.</title>
        <authorList>
            <person name="Johnson S.L."/>
            <person name="Daligault H.E."/>
            <person name="Davenport K.W."/>
            <person name="Jaissle J."/>
            <person name="Frey K.G."/>
            <person name="Ladner J.T."/>
            <person name="Broomall S.M."/>
            <person name="Bishop-Lilly K.A."/>
            <person name="Bruce D.C."/>
            <person name="Gibbons H.S."/>
            <person name="Coyne S.R."/>
            <person name="Lo C.C."/>
            <person name="Meincke L."/>
            <person name="Munk A.C."/>
            <person name="Koroleva G.I."/>
            <person name="Rosenzweig C.N."/>
            <person name="Palacios G.F."/>
            <person name="Redden C.L."/>
            <person name="Minogue T.D."/>
            <person name="Chain P.S."/>
        </authorList>
    </citation>
    <scope>NUCLEOTIDE SEQUENCE [LARGE SCALE GENOMIC DNA]</scope>
    <source>
        <strain evidence="3 5">HD1011</strain>
    </source>
</reference>
<dbReference type="Proteomes" id="UP000501107">
    <property type="component" value="Chromosome"/>
</dbReference>
<dbReference type="EMBL" id="CP053980">
    <property type="protein sequence ID" value="QKH23418.1"/>
    <property type="molecule type" value="Genomic_DNA"/>
</dbReference>
<dbReference type="AlphaFoldDB" id="A0A0B5XA83"/>
<comment type="similarity">
    <text evidence="1">Belongs to the esterase D family.</text>
</comment>
<dbReference type="RefSeq" id="WP_001098339.1">
    <property type="nucleotide sequence ID" value="NZ_CP009335.1"/>
</dbReference>
<proteinExistence type="inferred from homology"/>
<evidence type="ECO:0000313" key="3">
    <source>
        <dbReference type="EMBL" id="AJG74532.1"/>
    </source>
</evidence>
<evidence type="ECO:0000256" key="2">
    <source>
        <dbReference type="ARBA" id="ARBA00022801"/>
    </source>
</evidence>
<dbReference type="SMR" id="A0A0B5XA83"/>
<evidence type="ECO:0000313" key="6">
    <source>
        <dbReference type="Proteomes" id="UP000501107"/>
    </source>
</evidence>
<gene>
    <name evidence="3" type="primary">besA</name>
    <name evidence="3" type="ORF">BF38_4905</name>
    <name evidence="4" type="ORF">FOC89_05240</name>
</gene>
<name>A0A0B5XA83_BACTU</name>
<evidence type="ECO:0000313" key="5">
    <source>
        <dbReference type="Proteomes" id="UP000031876"/>
    </source>
</evidence>
<evidence type="ECO:0000256" key="1">
    <source>
        <dbReference type="ARBA" id="ARBA00005622"/>
    </source>
</evidence>
<accession>A0A0B5XA83</accession>
<dbReference type="KEGG" id="btw:BF38_4905"/>
<dbReference type="Pfam" id="PF00756">
    <property type="entry name" value="Esterase"/>
    <property type="match status" value="1"/>
</dbReference>
<dbReference type="InterPro" id="IPR052558">
    <property type="entry name" value="Siderophore_Hydrolase_D"/>
</dbReference>